<dbReference type="AlphaFoldDB" id="A0A194WX28"/>
<dbReference type="RefSeq" id="XP_018066891.1">
    <property type="nucleotide sequence ID" value="XM_018209713.1"/>
</dbReference>
<feature type="transmembrane region" description="Helical" evidence="7">
    <location>
        <begin position="560"/>
        <end position="578"/>
    </location>
</feature>
<evidence type="ECO:0000256" key="7">
    <source>
        <dbReference type="SAM" id="Phobius"/>
    </source>
</evidence>
<evidence type="ECO:0000256" key="1">
    <source>
        <dbReference type="ARBA" id="ARBA00004141"/>
    </source>
</evidence>
<dbReference type="Proteomes" id="UP000070700">
    <property type="component" value="Unassembled WGS sequence"/>
</dbReference>
<accession>A0A194WX28</accession>
<gene>
    <name evidence="9" type="ORF">LY89DRAFT_592698</name>
</gene>
<comment type="subcellular location">
    <subcellularLocation>
        <location evidence="1">Membrane</location>
        <topology evidence="1">Multi-pass membrane protein</topology>
    </subcellularLocation>
</comment>
<feature type="transmembrane region" description="Helical" evidence="7">
    <location>
        <begin position="282"/>
        <end position="301"/>
    </location>
</feature>
<dbReference type="FunCoup" id="A0A194WX28">
    <property type="interactions" value="43"/>
</dbReference>
<dbReference type="InterPro" id="IPR036259">
    <property type="entry name" value="MFS_trans_sf"/>
</dbReference>
<dbReference type="EMBL" id="KQ947424">
    <property type="protein sequence ID" value="KUJ12536.1"/>
    <property type="molecule type" value="Genomic_DNA"/>
</dbReference>
<dbReference type="GO" id="GO:0022857">
    <property type="term" value="F:transmembrane transporter activity"/>
    <property type="evidence" value="ECO:0007669"/>
    <property type="project" value="InterPro"/>
</dbReference>
<dbReference type="KEGG" id="psco:LY89DRAFT_592698"/>
<keyword evidence="5 7" id="KW-0472">Membrane</keyword>
<reference evidence="9 10" key="1">
    <citation type="submission" date="2015-10" db="EMBL/GenBank/DDBJ databases">
        <title>Full genome of DAOMC 229536 Phialocephala scopiformis, a fungal endophyte of spruce producing the potent anti-insectan compound rugulosin.</title>
        <authorList>
            <consortium name="DOE Joint Genome Institute"/>
            <person name="Walker A.K."/>
            <person name="Frasz S.L."/>
            <person name="Seifert K.A."/>
            <person name="Miller J.D."/>
            <person name="Mondo S.J."/>
            <person name="Labutti K."/>
            <person name="Lipzen A."/>
            <person name="Dockter R."/>
            <person name="Kennedy M."/>
            <person name="Grigoriev I.V."/>
            <person name="Spatafora J.W."/>
        </authorList>
    </citation>
    <scope>NUCLEOTIDE SEQUENCE [LARGE SCALE GENOMIC DNA]</scope>
    <source>
        <strain evidence="9 10">CBS 120377</strain>
    </source>
</reference>
<feature type="transmembrane region" description="Helical" evidence="7">
    <location>
        <begin position="213"/>
        <end position="236"/>
    </location>
</feature>
<dbReference type="OrthoDB" id="10021397at2759"/>
<dbReference type="SUPFAM" id="SSF103473">
    <property type="entry name" value="MFS general substrate transporter"/>
    <property type="match status" value="1"/>
</dbReference>
<evidence type="ECO:0000256" key="3">
    <source>
        <dbReference type="ARBA" id="ARBA00022692"/>
    </source>
</evidence>
<dbReference type="Pfam" id="PF07690">
    <property type="entry name" value="MFS_1"/>
    <property type="match status" value="1"/>
</dbReference>
<evidence type="ECO:0000313" key="9">
    <source>
        <dbReference type="EMBL" id="KUJ12536.1"/>
    </source>
</evidence>
<evidence type="ECO:0000256" key="4">
    <source>
        <dbReference type="ARBA" id="ARBA00022989"/>
    </source>
</evidence>
<dbReference type="PRINTS" id="PR01036">
    <property type="entry name" value="TCRTETB"/>
</dbReference>
<dbReference type="InParanoid" id="A0A194WX28"/>
<feature type="transmembrane region" description="Helical" evidence="7">
    <location>
        <begin position="484"/>
        <end position="503"/>
    </location>
</feature>
<keyword evidence="6" id="KW-0325">Glycoprotein</keyword>
<dbReference type="PANTHER" id="PTHR23501:SF187">
    <property type="entry name" value="MAJOR FACILITATOR SUPERFAMILY (MFS) PROFILE DOMAIN-CONTAINING PROTEIN"/>
    <property type="match status" value="1"/>
</dbReference>
<dbReference type="PROSITE" id="PS50850">
    <property type="entry name" value="MFS"/>
    <property type="match status" value="1"/>
</dbReference>
<feature type="transmembrane region" description="Helical" evidence="7">
    <location>
        <begin position="418"/>
        <end position="436"/>
    </location>
</feature>
<dbReference type="GO" id="GO:0005886">
    <property type="term" value="C:plasma membrane"/>
    <property type="evidence" value="ECO:0007669"/>
    <property type="project" value="TreeGrafter"/>
</dbReference>
<dbReference type="PANTHER" id="PTHR23501">
    <property type="entry name" value="MAJOR FACILITATOR SUPERFAMILY"/>
    <property type="match status" value="1"/>
</dbReference>
<feature type="transmembrane region" description="Helical" evidence="7">
    <location>
        <begin position="351"/>
        <end position="375"/>
    </location>
</feature>
<evidence type="ECO:0000256" key="6">
    <source>
        <dbReference type="ARBA" id="ARBA00023180"/>
    </source>
</evidence>
<feature type="transmembrane region" description="Helical" evidence="7">
    <location>
        <begin position="124"/>
        <end position="143"/>
    </location>
</feature>
<keyword evidence="4 7" id="KW-1133">Transmembrane helix</keyword>
<feature type="transmembrane region" description="Helical" evidence="7">
    <location>
        <begin position="243"/>
        <end position="262"/>
    </location>
</feature>
<dbReference type="InterPro" id="IPR020846">
    <property type="entry name" value="MFS_dom"/>
</dbReference>
<dbReference type="Gene3D" id="1.20.1250.20">
    <property type="entry name" value="MFS general substrate transporter like domains"/>
    <property type="match status" value="2"/>
</dbReference>
<keyword evidence="3 7" id="KW-0812">Transmembrane</keyword>
<proteinExistence type="predicted"/>
<protein>
    <submittedName>
        <fullName evidence="9">MFS general substrate transporter</fullName>
    </submittedName>
</protein>
<keyword evidence="10" id="KW-1185">Reference proteome</keyword>
<evidence type="ECO:0000256" key="5">
    <source>
        <dbReference type="ARBA" id="ARBA00023136"/>
    </source>
</evidence>
<dbReference type="InterPro" id="IPR011701">
    <property type="entry name" value="MFS"/>
</dbReference>
<feature type="transmembrane region" description="Helical" evidence="7">
    <location>
        <begin position="387"/>
        <end position="412"/>
    </location>
</feature>
<feature type="transmembrane region" description="Helical" evidence="7">
    <location>
        <begin position="443"/>
        <end position="464"/>
    </location>
</feature>
<feature type="transmembrane region" description="Helical" evidence="7">
    <location>
        <begin position="188"/>
        <end position="207"/>
    </location>
</feature>
<name>A0A194WX28_MOLSC</name>
<sequence>MSTLSLPYREHAGPADVCCSLHYSPAARNHIQQAYLASAPSTATCCCTLHNNPLPKPLFGNDSTTILLSKESISSTKSESPAKDFTFWMIFFAVCITTLLVAIDLSIVSTALPTISEDLKAGELYVWVANAYVLASTSVQPLFGQAANIFGRRSLMIMSTVLFMAGSIFAGVSQTVMMMIAARTIQGIGGGGIITLGEIIVCDLLPLRERGQYTGLIAGTYAIGTIIGPVLGGVFVEQATWRWVFYINIPICAIALAIVIPFLKLTYNRVGTVSDRLKRVDWIGNFVLVAAVASILFALSYGGTKYVWTSWHIILPLVFGFIGLVLFAWIQNSGLVAEPTMPPQLFSNRTAVAIFAMAFVHGLLLLYVIYFFPVYSQAVLKASPIRAGVMLFPTATTIAPAAAAAGAVITITGRYRPLHFLGWTLMIIGVGLFPLLDRNSTTAAWVGYQALFGLGNGMVFNAMIPPLLASLPPSEVATATATWTFMRSFGSIWGIAIPSAIFNEKINSLSSTRLAGDLATQALLKNGEAYQHATAAFINSLAQPTQNIVIGIFVSSLRTVWFVAIAFAVLGLPISLLVRSLTLTDEYVSEFGIEDKKKVEGGMV</sequence>
<feature type="transmembrane region" description="Helical" evidence="7">
    <location>
        <begin position="313"/>
        <end position="331"/>
    </location>
</feature>
<feature type="transmembrane region" description="Helical" evidence="7">
    <location>
        <begin position="85"/>
        <end position="112"/>
    </location>
</feature>
<feature type="transmembrane region" description="Helical" evidence="7">
    <location>
        <begin position="155"/>
        <end position="176"/>
    </location>
</feature>
<evidence type="ECO:0000256" key="2">
    <source>
        <dbReference type="ARBA" id="ARBA00022448"/>
    </source>
</evidence>
<dbReference type="GeneID" id="28819439"/>
<feature type="domain" description="Major facilitator superfamily (MFS) profile" evidence="8">
    <location>
        <begin position="90"/>
        <end position="583"/>
    </location>
</feature>
<evidence type="ECO:0000259" key="8">
    <source>
        <dbReference type="PROSITE" id="PS50850"/>
    </source>
</evidence>
<keyword evidence="2" id="KW-0813">Transport</keyword>
<evidence type="ECO:0000313" key="10">
    <source>
        <dbReference type="Proteomes" id="UP000070700"/>
    </source>
</evidence>
<organism evidence="9 10">
    <name type="scientific">Mollisia scopiformis</name>
    <name type="common">Conifer needle endophyte fungus</name>
    <name type="synonym">Phialocephala scopiformis</name>
    <dbReference type="NCBI Taxonomy" id="149040"/>
    <lineage>
        <taxon>Eukaryota</taxon>
        <taxon>Fungi</taxon>
        <taxon>Dikarya</taxon>
        <taxon>Ascomycota</taxon>
        <taxon>Pezizomycotina</taxon>
        <taxon>Leotiomycetes</taxon>
        <taxon>Helotiales</taxon>
        <taxon>Mollisiaceae</taxon>
        <taxon>Mollisia</taxon>
    </lineage>
</organism>